<sequence length="557" mass="62774">MDRSTQVLSVEVNERETRLRPRDCNRLAFRSNDDREAIPLFSFHSGPFEPSPAPTIAEEVSGKTVPLMAFAYKAKRFNDWLYGTLDRSAFLSDSPVLGRQALVSQLRVALDDTADRVDLKAMLCAAEYLGGGSDLSHLPGELRLRVKQALKEFEAKPLVSRPIGFYSASESLRRLFQHDRMLQQPLDRNAAQVLRDAITQAQLLNAYRWHLQANEQLTGQFAVPSVMAELSPENQYALFPPSRAPETDLIKQLYGNVPIPDDFCLLDEVIVRVKGGRLDLSPAEDDGWYLRELYALEALLNPSCDRLRVGPKYGETLEQLFKGLMSLARETHIKQLESPYAGGAMLNLAIMPHLRLEPVPRYYERMAHNYGWLLDGLVELWGESALTREVRNRNDQPTCILDSLTEMQALFSGAAALCREDLGFPTPPMDAVGCMSRGQARKFLSNWKHEPDLLADCRMMVPLYHDVMRKKTRVSVVCGVLSQKISVQFEQKPQVQITDATGRSVNTDITWLSSAYTSVYPVQFECDVSDVLDRETFQNLADQHPVPSELKAVLKAL</sequence>
<reference evidence="1 2" key="1">
    <citation type="journal article" date="2008" name="Proc. Natl. Acad. Sci. U.S.A.">
        <title>Niche adaptation and genome expansion in the chlorophyll d-producing cyanobacterium Acaryochloris marina.</title>
        <authorList>
            <person name="Swingley W.D."/>
            <person name="Chen M."/>
            <person name="Cheung P.C."/>
            <person name="Conrad A.L."/>
            <person name="Dejesa L.C."/>
            <person name="Hao J."/>
            <person name="Honchak B.M."/>
            <person name="Karbach L.E."/>
            <person name="Kurdoglu A."/>
            <person name="Lahiri S."/>
            <person name="Mastrian S.D."/>
            <person name="Miyashita H."/>
            <person name="Page L."/>
            <person name="Ramakrishna P."/>
            <person name="Satoh S."/>
            <person name="Sattley W.M."/>
            <person name="Shimada Y."/>
            <person name="Taylor H.L."/>
            <person name="Tomo T."/>
            <person name="Tsuchiya T."/>
            <person name="Wang Z.T."/>
            <person name="Raymond J."/>
            <person name="Mimuro M."/>
            <person name="Blankenship R.E."/>
            <person name="Touchman J.W."/>
        </authorList>
    </citation>
    <scope>NUCLEOTIDE SEQUENCE [LARGE SCALE GENOMIC DNA]</scope>
    <source>
        <strain evidence="2">MBIC 11017</strain>
    </source>
</reference>
<organism evidence="1 2">
    <name type="scientific">Acaryochloris marina (strain MBIC 11017)</name>
    <dbReference type="NCBI Taxonomy" id="329726"/>
    <lineage>
        <taxon>Bacteria</taxon>
        <taxon>Bacillati</taxon>
        <taxon>Cyanobacteriota</taxon>
        <taxon>Cyanophyceae</taxon>
        <taxon>Acaryochloridales</taxon>
        <taxon>Acaryochloridaceae</taxon>
        <taxon>Acaryochloris</taxon>
    </lineage>
</organism>
<keyword evidence="2" id="KW-1185">Reference proteome</keyword>
<dbReference type="AlphaFoldDB" id="B0CCL2"/>
<evidence type="ECO:0000313" key="1">
    <source>
        <dbReference type="EMBL" id="ABW28041.1"/>
    </source>
</evidence>
<proteinExistence type="predicted"/>
<evidence type="ECO:0000313" key="2">
    <source>
        <dbReference type="Proteomes" id="UP000000268"/>
    </source>
</evidence>
<dbReference type="Proteomes" id="UP000000268">
    <property type="component" value="Chromosome"/>
</dbReference>
<name>B0CCL2_ACAM1</name>
<gene>
    <name evidence="1" type="ordered locus">AM1_3045</name>
</gene>
<accession>B0CCL2</accession>
<protein>
    <submittedName>
        <fullName evidence="1">Uncharacterized protein</fullName>
    </submittedName>
</protein>
<dbReference type="EMBL" id="CP000828">
    <property type="protein sequence ID" value="ABW28041.1"/>
    <property type="molecule type" value="Genomic_DNA"/>
</dbReference>
<dbReference type="eggNOG" id="ENOG503119R">
    <property type="taxonomic scope" value="Bacteria"/>
</dbReference>
<dbReference type="KEGG" id="amr:AM1_3045"/>
<dbReference type="HOGENOM" id="CLU_033062_0_0_3"/>